<feature type="coiled-coil region" evidence="1">
    <location>
        <begin position="162"/>
        <end position="189"/>
    </location>
</feature>
<name>A0A1H4I715_9ACTN</name>
<evidence type="ECO:0000256" key="2">
    <source>
        <dbReference type="SAM" id="MobiDB-lite"/>
    </source>
</evidence>
<dbReference type="RefSeq" id="WP_074989926.1">
    <property type="nucleotide sequence ID" value="NZ_FNTD01000002.1"/>
</dbReference>
<organism evidence="3 4">
    <name type="scientific">Streptomyces misionensis</name>
    <dbReference type="NCBI Taxonomy" id="67331"/>
    <lineage>
        <taxon>Bacteria</taxon>
        <taxon>Bacillati</taxon>
        <taxon>Actinomycetota</taxon>
        <taxon>Actinomycetes</taxon>
        <taxon>Kitasatosporales</taxon>
        <taxon>Streptomycetaceae</taxon>
        <taxon>Streptomyces</taxon>
    </lineage>
</organism>
<accession>A0A1H4I715</accession>
<feature type="region of interest" description="Disordered" evidence="2">
    <location>
        <begin position="1"/>
        <end position="22"/>
    </location>
</feature>
<dbReference type="Proteomes" id="UP000182375">
    <property type="component" value="Unassembled WGS sequence"/>
</dbReference>
<proteinExistence type="predicted"/>
<evidence type="ECO:0000256" key="1">
    <source>
        <dbReference type="SAM" id="Coils"/>
    </source>
</evidence>
<protein>
    <submittedName>
        <fullName evidence="3">Uncharacterized protein</fullName>
    </submittedName>
</protein>
<dbReference type="EMBL" id="FNTD01000002">
    <property type="protein sequence ID" value="SEB29879.1"/>
    <property type="molecule type" value="Genomic_DNA"/>
</dbReference>
<keyword evidence="1" id="KW-0175">Coiled coil</keyword>
<feature type="region of interest" description="Disordered" evidence="2">
    <location>
        <begin position="214"/>
        <end position="236"/>
    </location>
</feature>
<evidence type="ECO:0000313" key="3">
    <source>
        <dbReference type="EMBL" id="SEB29879.1"/>
    </source>
</evidence>
<gene>
    <name evidence="3" type="ORF">SAMN04490357_0035</name>
</gene>
<dbReference type="AlphaFoldDB" id="A0A1H4I715"/>
<reference evidence="3 4" key="1">
    <citation type="submission" date="2016-10" db="EMBL/GenBank/DDBJ databases">
        <authorList>
            <person name="de Groot N.N."/>
        </authorList>
    </citation>
    <scope>NUCLEOTIDE SEQUENCE [LARGE SCALE GENOMIC DNA]</scope>
    <source>
        <strain evidence="3 4">DSM 40306</strain>
    </source>
</reference>
<feature type="compositionally biased region" description="Basic and acidic residues" evidence="2">
    <location>
        <begin position="1"/>
        <end position="13"/>
    </location>
</feature>
<sequence length="428" mass="47263">MNHEQHQDNEQRAHVTLGSGSGKTHSFAAIMQRLKDRSPEERAQLRAQADAAELGHDAYALAHEYLGRGNYVAAKRWLRVAADHSVPGAEQALEEIDVRPPVSSRPVMLDSCEPWTSLDREYLASGHATPATKAEPKYVRRRNGRHAVDFQPPDWADAMRRLEKARRTIAKLFAEAEQVQSAAKQIRQDAHHAADVILREAKQQAEVIIADAQRSASGLGEERSREQKVGASRRVRRSEGEERWQVRLYDSSEVFGSAADESPKLPAASGGDEVYIPQALWQLVWLGNPARAFWEMAADELRAVSVHRRQDDSLPVLPKALRVLAEPGTVAEGTPVTLHGVRKSSEVRRLMAASLQEVRGILALWSCNIERDESPGGTHAPARAAIRQEEGVLTFRWINADQGGDAESGNPSREVVRRALASGTAADQ</sequence>
<dbReference type="GeneID" id="95509366"/>
<evidence type="ECO:0000313" key="4">
    <source>
        <dbReference type="Proteomes" id="UP000182375"/>
    </source>
</evidence>
<feature type="region of interest" description="Disordered" evidence="2">
    <location>
        <begin position="401"/>
        <end position="428"/>
    </location>
</feature>